<accession>A0A2Z5N1N7</accession>
<evidence type="ECO:0000256" key="5">
    <source>
        <dbReference type="ARBA" id="ARBA00023002"/>
    </source>
</evidence>
<dbReference type="PRINTS" id="PR00411">
    <property type="entry name" value="PNDRDTASEI"/>
</dbReference>
<evidence type="ECO:0000259" key="6">
    <source>
        <dbReference type="Pfam" id="PF07992"/>
    </source>
</evidence>
<feature type="domain" description="FAD/NAD(P)-binding" evidence="6">
    <location>
        <begin position="6"/>
        <end position="334"/>
    </location>
</feature>
<evidence type="ECO:0000256" key="2">
    <source>
        <dbReference type="ARBA" id="ARBA00005272"/>
    </source>
</evidence>
<dbReference type="PRINTS" id="PR00368">
    <property type="entry name" value="FADPNR"/>
</dbReference>
<dbReference type="EMBL" id="CP024903">
    <property type="protein sequence ID" value="AXF23060.1"/>
    <property type="molecule type" value="Genomic_DNA"/>
</dbReference>
<dbReference type="SUPFAM" id="SSF51905">
    <property type="entry name" value="FAD/NAD(P)-binding domain"/>
    <property type="match status" value="1"/>
</dbReference>
<dbReference type="Proteomes" id="UP000253104">
    <property type="component" value="Chromosome mHSR5_B"/>
</dbReference>
<dbReference type="InterPro" id="IPR023753">
    <property type="entry name" value="FAD/NAD-binding_dom"/>
</dbReference>
<dbReference type="OrthoDB" id="9781621at2"/>
<dbReference type="PANTHER" id="PTHR42913">
    <property type="entry name" value="APOPTOSIS-INDUCING FACTOR 1"/>
    <property type="match status" value="1"/>
</dbReference>
<comment type="similarity">
    <text evidence="2">Belongs to the NADH dehydrogenase family.</text>
</comment>
<proteinExistence type="inferred from homology"/>
<comment type="cofactor">
    <cofactor evidence="1">
        <name>FAD</name>
        <dbReference type="ChEBI" id="CHEBI:57692"/>
    </cofactor>
</comment>
<evidence type="ECO:0000256" key="4">
    <source>
        <dbReference type="ARBA" id="ARBA00022827"/>
    </source>
</evidence>
<protein>
    <submittedName>
        <fullName evidence="7">FAD-dependent oxidoreductase</fullName>
    </submittedName>
</protein>
<dbReference type="GO" id="GO:0003955">
    <property type="term" value="F:NAD(P)H dehydrogenase (quinone) activity"/>
    <property type="evidence" value="ECO:0007669"/>
    <property type="project" value="TreeGrafter"/>
</dbReference>
<dbReference type="Pfam" id="PF07992">
    <property type="entry name" value="Pyr_redox_2"/>
    <property type="match status" value="1"/>
</dbReference>
<reference evidence="7 8" key="1">
    <citation type="journal article" date="2018" name="ISME J.">
        <title>Involvement of Burkholderiaceae and sulfurous volatiles in disease-suppressive soils.</title>
        <authorList>
            <person name="Carrion V.J."/>
            <person name="Cordovez V."/>
            <person name="Tyc O."/>
            <person name="Etalo D.W."/>
            <person name="de Bruijn I."/>
            <person name="de Jager V.C."/>
            <person name="Medema M.H."/>
            <person name="Eberl L."/>
            <person name="Raaijmakers J.M."/>
        </authorList>
    </citation>
    <scope>NUCLEOTIDE SEQUENCE [LARGE SCALE GENOMIC DNA]</scope>
    <source>
        <strain evidence="8">mHSR5</strain>
    </source>
</reference>
<keyword evidence="4" id="KW-0274">FAD</keyword>
<evidence type="ECO:0000313" key="7">
    <source>
        <dbReference type="EMBL" id="AXF23060.1"/>
    </source>
</evidence>
<keyword evidence="3" id="KW-0285">Flavoprotein</keyword>
<dbReference type="AlphaFoldDB" id="A0A2Z5N1N7"/>
<keyword evidence="5" id="KW-0560">Oxidoreductase</keyword>
<gene>
    <name evidence="7" type="ORF">CUJ89_21555</name>
</gene>
<dbReference type="PANTHER" id="PTHR42913:SF3">
    <property type="entry name" value="64 KDA MITOCHONDRIAL NADH DEHYDROGENASE (EUROFUNG)"/>
    <property type="match status" value="1"/>
</dbReference>
<name>A0A2Z5N1N7_BURPY</name>
<organism evidence="7 8">
    <name type="scientific">Burkholderia pyrrocinia</name>
    <name type="common">Pseudomonas pyrrocinia</name>
    <dbReference type="NCBI Taxonomy" id="60550"/>
    <lineage>
        <taxon>Bacteria</taxon>
        <taxon>Pseudomonadati</taxon>
        <taxon>Pseudomonadota</taxon>
        <taxon>Betaproteobacteria</taxon>
        <taxon>Burkholderiales</taxon>
        <taxon>Burkholderiaceae</taxon>
        <taxon>Burkholderia</taxon>
        <taxon>Burkholderia cepacia complex</taxon>
    </lineage>
</organism>
<dbReference type="GO" id="GO:0019646">
    <property type="term" value="P:aerobic electron transport chain"/>
    <property type="evidence" value="ECO:0007669"/>
    <property type="project" value="TreeGrafter"/>
</dbReference>
<dbReference type="InterPro" id="IPR036188">
    <property type="entry name" value="FAD/NAD-bd_sf"/>
</dbReference>
<dbReference type="InterPro" id="IPR051169">
    <property type="entry name" value="NADH-Q_oxidoreductase"/>
</dbReference>
<evidence type="ECO:0000256" key="1">
    <source>
        <dbReference type="ARBA" id="ARBA00001974"/>
    </source>
</evidence>
<evidence type="ECO:0000256" key="3">
    <source>
        <dbReference type="ARBA" id="ARBA00022630"/>
    </source>
</evidence>
<evidence type="ECO:0000313" key="8">
    <source>
        <dbReference type="Proteomes" id="UP000253104"/>
    </source>
</evidence>
<dbReference type="Gene3D" id="3.50.50.100">
    <property type="match status" value="1"/>
</dbReference>
<dbReference type="RefSeq" id="WP_114179476.1">
    <property type="nucleotide sequence ID" value="NZ_CP024903.1"/>
</dbReference>
<sequence length="430" mass="47087">MTTPTRIVIVGGGIAGLQLATRLGERLGRSGRAQVTVVDRSPTHIWKPMLHTIAAGTRDVQQQQVIFLAHARDHGYTYQPGELTGLDRARRRVRLGEIRSQDGALVIDARELEYDVLILALGSQANDFGVPGVREHCYFIDSQKQAETFNEALRMRVFRSIARDEPLRVAIVGAGATGVELAAELSRLLEVAQAYGDETVRERLQLTLLESGPRILAAFPPRISASAQRRLEQIGFRVLTSTRVTAADATGFHYGDGSFAEADLMVWAAGVKAPDFMQALGGLDTNRANQIAVGPTLQATADEHVFAIGDCASLLPDGHERPLPPTAQVATQQAEHLAKHLPAWLDGKPIPPFAFHDFGALVSISDYDAFGTLGQFGFFRGGFIQGRFAQFSHLMLYRRHQQALHGFSKATLLWIAERINGCVQPRIRLS</sequence>